<evidence type="ECO:0000313" key="3">
    <source>
        <dbReference type="Proteomes" id="UP000093501"/>
    </source>
</evidence>
<feature type="compositionally biased region" description="Basic and acidic residues" evidence="1">
    <location>
        <begin position="19"/>
        <end position="36"/>
    </location>
</feature>
<accession>A0A1C0AL87</accession>
<keyword evidence="3" id="KW-1185">Reference proteome</keyword>
<dbReference type="InterPro" id="IPR035172">
    <property type="entry name" value="DUF5302"/>
</dbReference>
<dbReference type="Pfam" id="PF17227">
    <property type="entry name" value="DUF5302"/>
    <property type="match status" value="1"/>
</dbReference>
<proteinExistence type="predicted"/>
<organism evidence="2 3">
    <name type="scientific">Tessaracoccus lapidicaptus</name>
    <dbReference type="NCBI Taxonomy" id="1427523"/>
    <lineage>
        <taxon>Bacteria</taxon>
        <taxon>Bacillati</taxon>
        <taxon>Actinomycetota</taxon>
        <taxon>Actinomycetes</taxon>
        <taxon>Propionibacteriales</taxon>
        <taxon>Propionibacteriaceae</taxon>
        <taxon>Tessaracoccus</taxon>
    </lineage>
</organism>
<name>A0A1C0AL87_9ACTN</name>
<feature type="region of interest" description="Disordered" evidence="1">
    <location>
        <begin position="1"/>
        <end position="69"/>
    </location>
</feature>
<protein>
    <submittedName>
        <fullName evidence="2">Uncharacterized protein</fullName>
    </submittedName>
</protein>
<feature type="compositionally biased region" description="Basic residues" evidence="1">
    <location>
        <begin position="51"/>
        <end position="69"/>
    </location>
</feature>
<feature type="compositionally biased region" description="Basic and acidic residues" evidence="1">
    <location>
        <begin position="1"/>
        <end position="10"/>
    </location>
</feature>
<dbReference type="EMBL" id="MBQD01000022">
    <property type="protein sequence ID" value="OCL33396.1"/>
    <property type="molecule type" value="Genomic_DNA"/>
</dbReference>
<sequence length="69" mass="7512">MSESDQKNIETENAPSEALDPKEAMRQALERKKQAEHLSASQGVDVGRGQAHAHGKVGGKRQFRRKSGG</sequence>
<comment type="caution">
    <text evidence="2">The sequence shown here is derived from an EMBL/GenBank/DDBJ whole genome shotgun (WGS) entry which is preliminary data.</text>
</comment>
<dbReference type="RefSeq" id="WP_068751961.1">
    <property type="nucleotide sequence ID" value="NZ_LR214441.1"/>
</dbReference>
<gene>
    <name evidence="2" type="ORF">BCR15_06140</name>
</gene>
<evidence type="ECO:0000256" key="1">
    <source>
        <dbReference type="SAM" id="MobiDB-lite"/>
    </source>
</evidence>
<reference evidence="3" key="1">
    <citation type="submission" date="2016-07" db="EMBL/GenBank/DDBJ databases">
        <authorList>
            <person name="Florea S."/>
            <person name="Webb J.S."/>
            <person name="Jaromczyk J."/>
            <person name="Schardl C.L."/>
        </authorList>
    </citation>
    <scope>NUCLEOTIDE SEQUENCE [LARGE SCALE GENOMIC DNA]</scope>
    <source>
        <strain evidence="3">IPBSL-7</strain>
    </source>
</reference>
<evidence type="ECO:0000313" key="2">
    <source>
        <dbReference type="EMBL" id="OCL33396.1"/>
    </source>
</evidence>
<dbReference type="Proteomes" id="UP000093501">
    <property type="component" value="Unassembled WGS sequence"/>
</dbReference>
<dbReference type="AlphaFoldDB" id="A0A1C0AL87"/>